<protein>
    <recommendedName>
        <fullName evidence="3">Reverse transcriptase domain-containing protein</fullName>
    </recommendedName>
</protein>
<evidence type="ECO:0000313" key="2">
    <source>
        <dbReference type="Proteomes" id="UP001303046"/>
    </source>
</evidence>
<accession>A0ABR1D1A1</accession>
<sequence>MSMRSQRVPEEYVRWTKLLYAKLTNVVRHAVGTSRPFPVEVGVHQGSSLSSLLFILFMDTIRVSSNLQNQVQSWKERLQQHGLRLSVSKSEYMECEPRIENGSIRVDGTELNKVECFKYLGSKVTSKAGRARVNAAWMRWKMATGVLCDKRVPVRLKSKIYRTVVCPVALYGCECWPTTKAVANKPLGNSVARYGDADVEVDDRCNAKRQSIQ</sequence>
<keyword evidence="2" id="KW-1185">Reference proteome</keyword>
<evidence type="ECO:0008006" key="3">
    <source>
        <dbReference type="Google" id="ProtNLM"/>
    </source>
</evidence>
<dbReference type="PANTHER" id="PTHR47027:SF20">
    <property type="entry name" value="REVERSE TRANSCRIPTASE-LIKE PROTEIN WITH RNA-DIRECTED DNA POLYMERASE DOMAIN"/>
    <property type="match status" value="1"/>
</dbReference>
<name>A0ABR1D1A1_NECAM</name>
<evidence type="ECO:0000313" key="1">
    <source>
        <dbReference type="EMBL" id="KAK6743535.1"/>
    </source>
</evidence>
<reference evidence="1 2" key="1">
    <citation type="submission" date="2023-08" db="EMBL/GenBank/DDBJ databases">
        <title>A Necator americanus chromosomal reference genome.</title>
        <authorList>
            <person name="Ilik V."/>
            <person name="Petrzelkova K.J."/>
            <person name="Pardy F."/>
            <person name="Fuh T."/>
            <person name="Niatou-Singa F.S."/>
            <person name="Gouil Q."/>
            <person name="Baker L."/>
            <person name="Ritchie M.E."/>
            <person name="Jex A.R."/>
            <person name="Gazzola D."/>
            <person name="Li H."/>
            <person name="Toshio Fujiwara R."/>
            <person name="Zhan B."/>
            <person name="Aroian R.V."/>
            <person name="Pafco B."/>
            <person name="Schwarz E.M."/>
        </authorList>
    </citation>
    <scope>NUCLEOTIDE SEQUENCE [LARGE SCALE GENOMIC DNA]</scope>
    <source>
        <strain evidence="1 2">Aroian</strain>
        <tissue evidence="1">Whole animal</tissue>
    </source>
</reference>
<dbReference type="PANTHER" id="PTHR47027">
    <property type="entry name" value="REVERSE TRANSCRIPTASE DOMAIN-CONTAINING PROTEIN"/>
    <property type="match status" value="1"/>
</dbReference>
<proteinExistence type="predicted"/>
<organism evidence="1 2">
    <name type="scientific">Necator americanus</name>
    <name type="common">Human hookworm</name>
    <dbReference type="NCBI Taxonomy" id="51031"/>
    <lineage>
        <taxon>Eukaryota</taxon>
        <taxon>Metazoa</taxon>
        <taxon>Ecdysozoa</taxon>
        <taxon>Nematoda</taxon>
        <taxon>Chromadorea</taxon>
        <taxon>Rhabditida</taxon>
        <taxon>Rhabditina</taxon>
        <taxon>Rhabditomorpha</taxon>
        <taxon>Strongyloidea</taxon>
        <taxon>Ancylostomatidae</taxon>
        <taxon>Bunostominae</taxon>
        <taxon>Necator</taxon>
    </lineage>
</organism>
<dbReference type="EMBL" id="JAVFWL010000003">
    <property type="protein sequence ID" value="KAK6743535.1"/>
    <property type="molecule type" value="Genomic_DNA"/>
</dbReference>
<comment type="caution">
    <text evidence="1">The sequence shown here is derived from an EMBL/GenBank/DDBJ whole genome shotgun (WGS) entry which is preliminary data.</text>
</comment>
<dbReference type="Proteomes" id="UP001303046">
    <property type="component" value="Unassembled WGS sequence"/>
</dbReference>
<gene>
    <name evidence="1" type="primary">Necator_chrIII.g11434</name>
    <name evidence="1" type="ORF">RB195_010669</name>
</gene>